<dbReference type="Proteomes" id="UP000324222">
    <property type="component" value="Unassembled WGS sequence"/>
</dbReference>
<reference evidence="1 2" key="1">
    <citation type="submission" date="2019-05" db="EMBL/GenBank/DDBJ databases">
        <title>Another draft genome of Portunus trituberculatus and its Hox gene families provides insights of decapod evolution.</title>
        <authorList>
            <person name="Jeong J.-H."/>
            <person name="Song I."/>
            <person name="Kim S."/>
            <person name="Choi T."/>
            <person name="Kim D."/>
            <person name="Ryu S."/>
            <person name="Kim W."/>
        </authorList>
    </citation>
    <scope>NUCLEOTIDE SEQUENCE [LARGE SCALE GENOMIC DNA]</scope>
    <source>
        <tissue evidence="1">Muscle</tissue>
    </source>
</reference>
<accession>A0A5B7K4J0</accession>
<evidence type="ECO:0000313" key="2">
    <source>
        <dbReference type="Proteomes" id="UP000324222"/>
    </source>
</evidence>
<name>A0A5B7K4J0_PORTR</name>
<organism evidence="1 2">
    <name type="scientific">Portunus trituberculatus</name>
    <name type="common">Swimming crab</name>
    <name type="synonym">Neptunus trituberculatus</name>
    <dbReference type="NCBI Taxonomy" id="210409"/>
    <lineage>
        <taxon>Eukaryota</taxon>
        <taxon>Metazoa</taxon>
        <taxon>Ecdysozoa</taxon>
        <taxon>Arthropoda</taxon>
        <taxon>Crustacea</taxon>
        <taxon>Multicrustacea</taxon>
        <taxon>Malacostraca</taxon>
        <taxon>Eumalacostraca</taxon>
        <taxon>Eucarida</taxon>
        <taxon>Decapoda</taxon>
        <taxon>Pleocyemata</taxon>
        <taxon>Brachyura</taxon>
        <taxon>Eubrachyura</taxon>
        <taxon>Portunoidea</taxon>
        <taxon>Portunidae</taxon>
        <taxon>Portuninae</taxon>
        <taxon>Portunus</taxon>
    </lineage>
</organism>
<evidence type="ECO:0000313" key="1">
    <source>
        <dbReference type="EMBL" id="MPC99544.1"/>
    </source>
</evidence>
<keyword evidence="2" id="KW-1185">Reference proteome</keyword>
<sequence>MITNFLPVAHFPSPARNTLPFSVSPYLGHCEEGSVVFPCKPLRVM</sequence>
<protein>
    <submittedName>
        <fullName evidence="1">Uncharacterized protein</fullName>
    </submittedName>
</protein>
<comment type="caution">
    <text evidence="1">The sequence shown here is derived from an EMBL/GenBank/DDBJ whole genome shotgun (WGS) entry which is preliminary data.</text>
</comment>
<dbReference type="AlphaFoldDB" id="A0A5B7K4J0"/>
<dbReference type="EMBL" id="VSRR010118823">
    <property type="protein sequence ID" value="MPC99544.1"/>
    <property type="molecule type" value="Genomic_DNA"/>
</dbReference>
<gene>
    <name evidence="1" type="ORF">E2C01_094964</name>
</gene>
<proteinExistence type="predicted"/>